<comment type="caution">
    <text evidence="3">The sequence shown here is derived from an EMBL/GenBank/DDBJ whole genome shotgun (WGS) entry which is preliminary data.</text>
</comment>
<reference evidence="3" key="2">
    <citation type="submission" date="2023-06" db="EMBL/GenBank/DDBJ databases">
        <authorList>
            <consortium name="Lawrence Berkeley National Laboratory"/>
            <person name="Mondo S.J."/>
            <person name="Hensen N."/>
            <person name="Bonometti L."/>
            <person name="Westerberg I."/>
            <person name="Brannstrom I.O."/>
            <person name="Guillou S."/>
            <person name="Cros-Aarteil S."/>
            <person name="Calhoun S."/>
            <person name="Haridas S."/>
            <person name="Kuo A."/>
            <person name="Pangilinan J."/>
            <person name="Riley R."/>
            <person name="Labutti K."/>
            <person name="Andreopoulos B."/>
            <person name="Lipzen A."/>
            <person name="Chen C."/>
            <person name="Yanf M."/>
            <person name="Daum C."/>
            <person name="Ng V."/>
            <person name="Clum A."/>
            <person name="Steindorff A."/>
            <person name="Ohm R."/>
            <person name="Martin F."/>
            <person name="Silar P."/>
            <person name="Natvig D."/>
            <person name="Lalanne C."/>
            <person name="Gautier V."/>
            <person name="Ament-Velasquez S.L."/>
            <person name="Kruys A."/>
            <person name="Hutchinson M.I."/>
            <person name="Powell A.J."/>
            <person name="Barry K."/>
            <person name="Miller A.N."/>
            <person name="Grigoriev I.V."/>
            <person name="Debuchy R."/>
            <person name="Gladieux P."/>
            <person name="Thoren M.H."/>
            <person name="Johannesson H."/>
        </authorList>
    </citation>
    <scope>NUCLEOTIDE SEQUENCE</scope>
    <source>
        <strain evidence="3">PSN324</strain>
    </source>
</reference>
<evidence type="ECO:0000313" key="3">
    <source>
        <dbReference type="EMBL" id="KAK4457783.1"/>
    </source>
</evidence>
<dbReference type="InterPro" id="IPR010730">
    <property type="entry name" value="HET"/>
</dbReference>
<name>A0AAV9HE14_9PEZI</name>
<evidence type="ECO:0000256" key="1">
    <source>
        <dbReference type="SAM" id="MobiDB-lite"/>
    </source>
</evidence>
<keyword evidence="4" id="KW-1185">Reference proteome</keyword>
<gene>
    <name evidence="3" type="ORF">QBC42DRAFT_211866</name>
</gene>
<dbReference type="Pfam" id="PF06985">
    <property type="entry name" value="HET"/>
    <property type="match status" value="1"/>
</dbReference>
<dbReference type="PANTHER" id="PTHR33112:SF16">
    <property type="entry name" value="HETEROKARYON INCOMPATIBILITY DOMAIN-CONTAINING PROTEIN"/>
    <property type="match status" value="1"/>
</dbReference>
<accession>A0AAV9HE14</accession>
<dbReference type="AlphaFoldDB" id="A0AAV9HE14"/>
<protein>
    <submittedName>
        <fullName evidence="3">Heterokaryon incompatibility protein-domain-containing protein</fullName>
    </submittedName>
</protein>
<organism evidence="3 4">
    <name type="scientific">Cladorrhinum samala</name>
    <dbReference type="NCBI Taxonomy" id="585594"/>
    <lineage>
        <taxon>Eukaryota</taxon>
        <taxon>Fungi</taxon>
        <taxon>Dikarya</taxon>
        <taxon>Ascomycota</taxon>
        <taxon>Pezizomycotina</taxon>
        <taxon>Sordariomycetes</taxon>
        <taxon>Sordariomycetidae</taxon>
        <taxon>Sordariales</taxon>
        <taxon>Podosporaceae</taxon>
        <taxon>Cladorrhinum</taxon>
    </lineage>
</organism>
<reference evidence="3" key="1">
    <citation type="journal article" date="2023" name="Mol. Phylogenet. Evol.">
        <title>Genome-scale phylogeny and comparative genomics of the fungal order Sordariales.</title>
        <authorList>
            <person name="Hensen N."/>
            <person name="Bonometti L."/>
            <person name="Westerberg I."/>
            <person name="Brannstrom I.O."/>
            <person name="Guillou S."/>
            <person name="Cros-Aarteil S."/>
            <person name="Calhoun S."/>
            <person name="Haridas S."/>
            <person name="Kuo A."/>
            <person name="Mondo S."/>
            <person name="Pangilinan J."/>
            <person name="Riley R."/>
            <person name="LaButti K."/>
            <person name="Andreopoulos B."/>
            <person name="Lipzen A."/>
            <person name="Chen C."/>
            <person name="Yan M."/>
            <person name="Daum C."/>
            <person name="Ng V."/>
            <person name="Clum A."/>
            <person name="Steindorff A."/>
            <person name="Ohm R.A."/>
            <person name="Martin F."/>
            <person name="Silar P."/>
            <person name="Natvig D.O."/>
            <person name="Lalanne C."/>
            <person name="Gautier V."/>
            <person name="Ament-Velasquez S.L."/>
            <person name="Kruys A."/>
            <person name="Hutchinson M.I."/>
            <person name="Powell A.J."/>
            <person name="Barry K."/>
            <person name="Miller A.N."/>
            <person name="Grigoriev I.V."/>
            <person name="Debuchy R."/>
            <person name="Gladieux P."/>
            <person name="Hiltunen Thoren M."/>
            <person name="Johannesson H."/>
        </authorList>
    </citation>
    <scope>NUCLEOTIDE SEQUENCE</scope>
    <source>
        <strain evidence="3">PSN324</strain>
    </source>
</reference>
<proteinExistence type="predicted"/>
<dbReference type="PANTHER" id="PTHR33112">
    <property type="entry name" value="DOMAIN PROTEIN, PUTATIVE-RELATED"/>
    <property type="match status" value="1"/>
</dbReference>
<evidence type="ECO:0000259" key="2">
    <source>
        <dbReference type="Pfam" id="PF06985"/>
    </source>
</evidence>
<feature type="compositionally biased region" description="Basic and acidic residues" evidence="1">
    <location>
        <begin position="1"/>
        <end position="20"/>
    </location>
</feature>
<evidence type="ECO:0000313" key="4">
    <source>
        <dbReference type="Proteomes" id="UP001321749"/>
    </source>
</evidence>
<sequence length="789" mass="88465">MGQERPTKRLRLDVGERAEEASLTSLPKPQPEDTHASFPQALQLLRPCEECRRLLPACYPEDDEVQIGNFKDWIRHRCSFAELILAGVKLAWGPMWDSSTTSRLQASNPPIFYKLMGCVVKPRTGGGTYLDSPRLLLAIGERPPHITLSQTGKRTIDNLVNRHIIAEVDIDCFLGGGSPLRRNIRLEYPARQPVGAYFDCSIAKQWLADSSPKGQGRKATPPHDAGGDFWSDPGFRLIDVENQCLVLEKKPCEYAALSYLWGTAAASQSLQLLHSNAAQLSEPGALGPRQSQPESLSLPIARTIQDAIVFVKNIGQRFLWVDSLCIIQDDSEEKQRLIHGMDQVYERASLTIIAVAGVDADAGLAGITPRQSLPYEKLYELGEVAEGKRLSLAICRPSLTEQIRNSRWNSRGWTYQEQCLSHRCVYFTPDEVFFVSQKCHWREGYDWDDSRWRKPKGPRIRTGPPWWNSTVKRDPDPSPYQPVVGVNPALGYSKFERMVKEFCRKDLTFPGDVLNAFQGIVNRFCPSNSGQWVEHCQNMPLHFLPPLLLWYPMDRCAKRVIPPTNTCNMATQATALSSWSWASWSGPVDFAFANNKGLTDGMAAPTIAFELWNARSYVVTWLQQQEGGSRSGRGPFEVRPDIMAAVMDSKTTPSPEEGLSCLINGILLFSAPYLAISPTFTWTQSRDPSWKFSLPGVDWLNSSRKKDAEGNFRFDEMVESDQPPAVSGLIALIRGVSFMVMVLGVRELSDGSYIRIGIGSVCPVPNSRHVTLDWLEGSLGFEWRQLRLK</sequence>
<feature type="domain" description="Heterokaryon incompatibility" evidence="2">
    <location>
        <begin position="254"/>
        <end position="417"/>
    </location>
</feature>
<dbReference type="Proteomes" id="UP001321749">
    <property type="component" value="Unassembled WGS sequence"/>
</dbReference>
<feature type="region of interest" description="Disordered" evidence="1">
    <location>
        <begin position="1"/>
        <end position="35"/>
    </location>
</feature>
<dbReference type="EMBL" id="MU865097">
    <property type="protein sequence ID" value="KAK4457783.1"/>
    <property type="molecule type" value="Genomic_DNA"/>
</dbReference>